<feature type="transmembrane region" description="Helical" evidence="1">
    <location>
        <begin position="67"/>
        <end position="88"/>
    </location>
</feature>
<feature type="transmembrane region" description="Helical" evidence="1">
    <location>
        <begin position="37"/>
        <end position="61"/>
    </location>
</feature>
<proteinExistence type="predicted"/>
<dbReference type="InterPro" id="IPR019426">
    <property type="entry name" value="7TM_GPCR_serpentine_rcpt_Srv"/>
</dbReference>
<evidence type="ECO:0000313" key="3">
    <source>
        <dbReference type="WBParaSite" id="PSAMB.scaffold51size93054.g1052.t1"/>
    </source>
</evidence>
<name>A0A914WUP0_9BILA</name>
<dbReference type="AlphaFoldDB" id="A0A914WUP0"/>
<keyword evidence="1" id="KW-0812">Transmembrane</keyword>
<evidence type="ECO:0000313" key="2">
    <source>
        <dbReference type="Proteomes" id="UP000887566"/>
    </source>
</evidence>
<reference evidence="3" key="1">
    <citation type="submission" date="2022-11" db="UniProtKB">
        <authorList>
            <consortium name="WormBaseParasite"/>
        </authorList>
    </citation>
    <scope>IDENTIFICATION</scope>
</reference>
<keyword evidence="1" id="KW-0472">Membrane</keyword>
<accession>A0A914WUP0</accession>
<sequence length="145" mass="16213">MVVAVITFNVFTTIMLHKIDATSRNQRELEEARTERNLTTVTIAHSAIYIGFAVSVLMMIFPQTISLSSVIYTISSNLLTFVNPYFLLMASKRLRFKWIQFLTNQKRCAGGNKIYASSHQQSGGVKANPLASTATNNHIFPLKPS</sequence>
<dbReference type="Proteomes" id="UP000887566">
    <property type="component" value="Unplaced"/>
</dbReference>
<keyword evidence="1" id="KW-1133">Transmembrane helix</keyword>
<dbReference type="WBParaSite" id="PSAMB.scaffold51size93054.g1052.t1">
    <property type="protein sequence ID" value="PSAMB.scaffold51size93054.g1052.t1"/>
    <property type="gene ID" value="PSAMB.scaffold51size93054.g1052"/>
</dbReference>
<dbReference type="Pfam" id="PF10323">
    <property type="entry name" value="7TM_GPCR_Srv"/>
    <property type="match status" value="1"/>
</dbReference>
<protein>
    <submittedName>
        <fullName evidence="3">G-protein coupled receptors family 1 profile domain-containing protein</fullName>
    </submittedName>
</protein>
<organism evidence="2 3">
    <name type="scientific">Plectus sambesii</name>
    <dbReference type="NCBI Taxonomy" id="2011161"/>
    <lineage>
        <taxon>Eukaryota</taxon>
        <taxon>Metazoa</taxon>
        <taxon>Ecdysozoa</taxon>
        <taxon>Nematoda</taxon>
        <taxon>Chromadorea</taxon>
        <taxon>Plectida</taxon>
        <taxon>Plectina</taxon>
        <taxon>Plectoidea</taxon>
        <taxon>Plectidae</taxon>
        <taxon>Plectus</taxon>
    </lineage>
</organism>
<keyword evidence="2" id="KW-1185">Reference proteome</keyword>
<evidence type="ECO:0000256" key="1">
    <source>
        <dbReference type="SAM" id="Phobius"/>
    </source>
</evidence>